<dbReference type="AlphaFoldDB" id="A0A3S3R0J5"/>
<feature type="transmembrane region" description="Helical" evidence="1">
    <location>
        <begin position="309"/>
        <end position="333"/>
    </location>
</feature>
<keyword evidence="3" id="KW-0808">Transferase</keyword>
<dbReference type="PANTHER" id="PTHR43685:SF3">
    <property type="entry name" value="SLR2126 PROTEIN"/>
    <property type="match status" value="1"/>
</dbReference>
<dbReference type="InterPro" id="IPR029044">
    <property type="entry name" value="Nucleotide-diphossugar_trans"/>
</dbReference>
<protein>
    <submittedName>
        <fullName evidence="3">Glycosyltransferase, catalytic subunit of cellulose synthase and poly-beta-1,6-N-acetylglucosamine synthase</fullName>
    </submittedName>
</protein>
<evidence type="ECO:0000259" key="2">
    <source>
        <dbReference type="Pfam" id="PF00535"/>
    </source>
</evidence>
<feature type="domain" description="Glycosyltransferase 2-like" evidence="2">
    <location>
        <begin position="5"/>
        <end position="160"/>
    </location>
</feature>
<sequence length="344" mass="38879">MVYLSVIVPAWNAEKNLALCLRSLTRQTLSRESYEVILVDDGSTDQTAEIARRFPVVYHDQKKNQGPASARNAGAELAKGALIFFTDADCIPDPNWLEEMAAPFAKPDVTAVKGAYRTEQKDLIARFAQVEFEERFKMLEQRESIDMVDTYSAGFKKEIFLDLGGFDTRFPKANNEDTEFSYRMAVRGYTMVFTPRALVRHLNHPDSVFRYFRLKFGRGFWRVMVYRLHPKKIGKDSYTPRTLGSQIVGLFLIGLSVSFLLGSTSWPSPFSFFALISLSCSCLFFFLQTTPFIVLALKHDWAVTFLSPLLLALRAAAIGSGALWGIIQLLLTAGKKFFAKKRQG</sequence>
<dbReference type="InterPro" id="IPR050834">
    <property type="entry name" value="Glycosyltransf_2"/>
</dbReference>
<gene>
    <name evidence="3" type="ORF">H206_02308</name>
</gene>
<dbReference type="PANTHER" id="PTHR43685">
    <property type="entry name" value="GLYCOSYLTRANSFERASE"/>
    <property type="match status" value="1"/>
</dbReference>
<keyword evidence="1" id="KW-0472">Membrane</keyword>
<accession>A0A3S3R0J5</accession>
<keyword evidence="4" id="KW-1185">Reference proteome</keyword>
<evidence type="ECO:0000256" key="1">
    <source>
        <dbReference type="SAM" id="Phobius"/>
    </source>
</evidence>
<organism evidence="3 4">
    <name type="scientific">Candidatus Electrothrix aarhusensis</name>
    <dbReference type="NCBI Taxonomy" id="1859131"/>
    <lineage>
        <taxon>Bacteria</taxon>
        <taxon>Pseudomonadati</taxon>
        <taxon>Thermodesulfobacteriota</taxon>
        <taxon>Desulfobulbia</taxon>
        <taxon>Desulfobulbales</taxon>
        <taxon>Desulfobulbaceae</taxon>
        <taxon>Candidatus Electrothrix</taxon>
    </lineage>
</organism>
<keyword evidence="1" id="KW-1133">Transmembrane helix</keyword>
<evidence type="ECO:0000313" key="3">
    <source>
        <dbReference type="EMBL" id="RWX47242.1"/>
    </source>
</evidence>
<evidence type="ECO:0000313" key="4">
    <source>
        <dbReference type="Proteomes" id="UP000287853"/>
    </source>
</evidence>
<dbReference type="EMBL" id="MTKO01000039">
    <property type="protein sequence ID" value="RWX47242.1"/>
    <property type="molecule type" value="Genomic_DNA"/>
</dbReference>
<name>A0A3S3R0J5_9BACT</name>
<dbReference type="Pfam" id="PF00535">
    <property type="entry name" value="Glycos_transf_2"/>
    <property type="match status" value="1"/>
</dbReference>
<dbReference type="InterPro" id="IPR001173">
    <property type="entry name" value="Glyco_trans_2-like"/>
</dbReference>
<dbReference type="Proteomes" id="UP000287853">
    <property type="component" value="Unassembled WGS sequence"/>
</dbReference>
<reference evidence="3 4" key="1">
    <citation type="submission" date="2017-01" db="EMBL/GenBank/DDBJ databases">
        <title>The cable genome- insights into the physiology and evolution of filamentous bacteria capable of sulfide oxidation via long distance electron transfer.</title>
        <authorList>
            <person name="Schreiber L."/>
            <person name="Bjerg J.T."/>
            <person name="Boggild A."/>
            <person name="Van De Vossenberg J."/>
            <person name="Meysman F."/>
            <person name="Nielsen L.P."/>
            <person name="Schramm A."/>
            <person name="Kjeldsen K.U."/>
        </authorList>
    </citation>
    <scope>NUCLEOTIDE SEQUENCE [LARGE SCALE GENOMIC DNA]</scope>
    <source>
        <strain evidence="3">MCF</strain>
    </source>
</reference>
<dbReference type="SUPFAM" id="SSF53448">
    <property type="entry name" value="Nucleotide-diphospho-sugar transferases"/>
    <property type="match status" value="1"/>
</dbReference>
<dbReference type="GO" id="GO:0016740">
    <property type="term" value="F:transferase activity"/>
    <property type="evidence" value="ECO:0007669"/>
    <property type="project" value="UniProtKB-KW"/>
</dbReference>
<dbReference type="Gene3D" id="3.90.550.10">
    <property type="entry name" value="Spore Coat Polysaccharide Biosynthesis Protein SpsA, Chain A"/>
    <property type="match status" value="1"/>
</dbReference>
<keyword evidence="1" id="KW-0812">Transmembrane</keyword>
<comment type="caution">
    <text evidence="3">The sequence shown here is derived from an EMBL/GenBank/DDBJ whole genome shotgun (WGS) entry which is preliminary data.</text>
</comment>
<feature type="transmembrane region" description="Helical" evidence="1">
    <location>
        <begin position="243"/>
        <end position="261"/>
    </location>
</feature>
<feature type="transmembrane region" description="Helical" evidence="1">
    <location>
        <begin position="273"/>
        <end position="297"/>
    </location>
</feature>
<proteinExistence type="predicted"/>